<evidence type="ECO:0000256" key="1">
    <source>
        <dbReference type="SAM" id="Phobius"/>
    </source>
</evidence>
<keyword evidence="1" id="KW-1133">Transmembrane helix</keyword>
<feature type="transmembrane region" description="Helical" evidence="1">
    <location>
        <begin position="188"/>
        <end position="211"/>
    </location>
</feature>
<dbReference type="Proteomes" id="UP000315082">
    <property type="component" value="Chromosome"/>
</dbReference>
<gene>
    <name evidence="2" type="ORF">Poly24_55430</name>
</gene>
<keyword evidence="1" id="KW-0812">Transmembrane</keyword>
<feature type="transmembrane region" description="Helical" evidence="1">
    <location>
        <begin position="144"/>
        <end position="168"/>
    </location>
</feature>
<evidence type="ECO:0000313" key="3">
    <source>
        <dbReference type="Proteomes" id="UP000315082"/>
    </source>
</evidence>
<name>A0A518K1W5_9BACT</name>
<dbReference type="RefSeq" id="WP_231753375.1">
    <property type="nucleotide sequence ID" value="NZ_CP036348.1"/>
</dbReference>
<evidence type="ECO:0008006" key="4">
    <source>
        <dbReference type="Google" id="ProtNLM"/>
    </source>
</evidence>
<reference evidence="2 3" key="1">
    <citation type="submission" date="2019-02" db="EMBL/GenBank/DDBJ databases">
        <title>Deep-cultivation of Planctomycetes and their phenomic and genomic characterization uncovers novel biology.</title>
        <authorList>
            <person name="Wiegand S."/>
            <person name="Jogler M."/>
            <person name="Boedeker C."/>
            <person name="Pinto D."/>
            <person name="Vollmers J."/>
            <person name="Rivas-Marin E."/>
            <person name="Kohn T."/>
            <person name="Peeters S.H."/>
            <person name="Heuer A."/>
            <person name="Rast P."/>
            <person name="Oberbeckmann S."/>
            <person name="Bunk B."/>
            <person name="Jeske O."/>
            <person name="Meyerdierks A."/>
            <person name="Storesund J.E."/>
            <person name="Kallscheuer N."/>
            <person name="Luecker S."/>
            <person name="Lage O.M."/>
            <person name="Pohl T."/>
            <person name="Merkel B.J."/>
            <person name="Hornburger P."/>
            <person name="Mueller R.-W."/>
            <person name="Bruemmer F."/>
            <person name="Labrenz M."/>
            <person name="Spormann A.M."/>
            <person name="Op den Camp H."/>
            <person name="Overmann J."/>
            <person name="Amann R."/>
            <person name="Jetten M.S.M."/>
            <person name="Mascher T."/>
            <person name="Medema M.H."/>
            <person name="Devos D.P."/>
            <person name="Kaster A.-K."/>
            <person name="Ovreas L."/>
            <person name="Rohde M."/>
            <person name="Galperin M.Y."/>
            <person name="Jogler C."/>
        </authorList>
    </citation>
    <scope>NUCLEOTIDE SEQUENCE [LARGE SCALE GENOMIC DNA]</scope>
    <source>
        <strain evidence="2 3">Poly24</strain>
    </source>
</reference>
<dbReference type="EMBL" id="CP036348">
    <property type="protein sequence ID" value="QDV71803.1"/>
    <property type="molecule type" value="Genomic_DNA"/>
</dbReference>
<protein>
    <recommendedName>
        <fullName evidence="4">Oligosaccharide repeat unit polymerase</fullName>
    </recommendedName>
</protein>
<keyword evidence="1" id="KW-0472">Membrane</keyword>
<accession>A0A518K1W5</accession>
<proteinExistence type="predicted"/>
<dbReference type="KEGG" id="rcf:Poly24_55430"/>
<dbReference type="AlphaFoldDB" id="A0A518K1W5"/>
<feature type="transmembrane region" description="Helical" evidence="1">
    <location>
        <begin position="392"/>
        <end position="416"/>
    </location>
</feature>
<sequence length="424" mass="46620">MSTVTLPTEPTQTNGVATLASIVWQPCLVFMPFLAMGGLLWLCPSMEGAAGYRIREELSMGNLMVLVGWYGCIFACAAMGQRLALSLPRLNVMARDAFDSTVFYKALTCLAFIGVAGAWMAALRNGVSVVELIKTQQFNLLKDSLYANYNHLYTLRYTTSLVGGYALYRLVFLRQVNRLDILNLCLMLAATAISARILIIQAVIFSGGLAIRFDDLRRVKTRTITIAALGLAICIVAFTWVRSAGSYRDYFGVENPLAMTFLEIQRYVGAPVQASMGVARMAAEQPSRGSLGNLIKYTTPTFLHPDALKVEDNSGGVAAQWYLHDVDIDETLTTNSAFVEMYGDLGFWAFPVVAWASFLMAAVGSYFWRADNLLCLIGCVVLYGFFELWRTFYFTAGSFTFMILAVLVAATAATLIKPVPRTAS</sequence>
<feature type="transmembrane region" description="Helical" evidence="1">
    <location>
        <begin position="103"/>
        <end position="123"/>
    </location>
</feature>
<feature type="transmembrane region" description="Helical" evidence="1">
    <location>
        <begin position="345"/>
        <end position="363"/>
    </location>
</feature>
<feature type="transmembrane region" description="Helical" evidence="1">
    <location>
        <begin position="370"/>
        <end position="386"/>
    </location>
</feature>
<organism evidence="2 3">
    <name type="scientific">Rosistilla carotiformis</name>
    <dbReference type="NCBI Taxonomy" id="2528017"/>
    <lineage>
        <taxon>Bacteria</taxon>
        <taxon>Pseudomonadati</taxon>
        <taxon>Planctomycetota</taxon>
        <taxon>Planctomycetia</taxon>
        <taxon>Pirellulales</taxon>
        <taxon>Pirellulaceae</taxon>
        <taxon>Rosistilla</taxon>
    </lineage>
</organism>
<feature type="transmembrane region" description="Helical" evidence="1">
    <location>
        <begin position="223"/>
        <end position="241"/>
    </location>
</feature>
<feature type="transmembrane region" description="Helical" evidence="1">
    <location>
        <begin position="22"/>
        <end position="42"/>
    </location>
</feature>
<evidence type="ECO:0000313" key="2">
    <source>
        <dbReference type="EMBL" id="QDV71803.1"/>
    </source>
</evidence>
<keyword evidence="3" id="KW-1185">Reference proteome</keyword>
<feature type="transmembrane region" description="Helical" evidence="1">
    <location>
        <begin position="63"/>
        <end position="83"/>
    </location>
</feature>